<feature type="non-terminal residue" evidence="11">
    <location>
        <position position="584"/>
    </location>
</feature>
<evidence type="ECO:0000256" key="7">
    <source>
        <dbReference type="ARBA" id="ARBA00023157"/>
    </source>
</evidence>
<dbReference type="Proteomes" id="UP000886611">
    <property type="component" value="Unassembled WGS sequence"/>
</dbReference>
<feature type="compositionally biased region" description="Basic and acidic residues" evidence="9">
    <location>
        <begin position="574"/>
        <end position="584"/>
    </location>
</feature>
<feature type="region of interest" description="Disordered" evidence="9">
    <location>
        <begin position="411"/>
        <end position="506"/>
    </location>
</feature>
<keyword evidence="12" id="KW-1185">Reference proteome</keyword>
<feature type="compositionally biased region" description="Acidic residues" evidence="9">
    <location>
        <begin position="413"/>
        <end position="455"/>
    </location>
</feature>
<keyword evidence="4 10" id="KW-0812">Transmembrane</keyword>
<organism evidence="11 12">
    <name type="scientific">Polypterus senegalus</name>
    <name type="common">Senegal bichir</name>
    <dbReference type="NCBI Taxonomy" id="55291"/>
    <lineage>
        <taxon>Eukaryota</taxon>
        <taxon>Metazoa</taxon>
        <taxon>Chordata</taxon>
        <taxon>Craniata</taxon>
        <taxon>Vertebrata</taxon>
        <taxon>Euteleostomi</taxon>
        <taxon>Actinopterygii</taxon>
        <taxon>Polypteriformes</taxon>
        <taxon>Polypteridae</taxon>
        <taxon>Polypterus</taxon>
    </lineage>
</organism>
<evidence type="ECO:0000256" key="8">
    <source>
        <dbReference type="ARBA" id="ARBA00023180"/>
    </source>
</evidence>
<protein>
    <submittedName>
        <fullName evidence="11">TSN5 protein</fullName>
    </submittedName>
</protein>
<dbReference type="Pfam" id="PF01652">
    <property type="entry name" value="IF4E"/>
    <property type="match status" value="1"/>
</dbReference>
<feature type="non-terminal residue" evidence="11">
    <location>
        <position position="1"/>
    </location>
</feature>
<feature type="compositionally biased region" description="Polar residues" evidence="9">
    <location>
        <begin position="1"/>
        <end position="31"/>
    </location>
</feature>
<dbReference type="GO" id="GO:0003743">
    <property type="term" value="F:translation initiation factor activity"/>
    <property type="evidence" value="ECO:0007669"/>
    <property type="project" value="InterPro"/>
</dbReference>
<sequence length="584" mass="63917">MISSKFAQQASCGRQEQSLDVVQDTSSNPPSSEEDKIETAGQEVVSPELYVKHPLQNRSVTCGCSALATPPAHFCQLGDRRTPDVVGTVLKCKHNAFDDYSDDVCGAVVNIRTKGDKIAIWTKDYENKDAVTHIGTPSGCFGDPRDQPYRDHLHLSLFSDIVRWAQLLGIAFLGIGLWAWNEKGVLSNISSITDLGGFDPVWLFLVVGGVMFILGFAGCIGALRENTFLLKFFSVFLGIIFFLELTAGVLAFVFKDWIKDQLNFFINNNIRAYRDDIDLQNLIDFTQEYWQCCGAFGADDWNLNIYFNCTDANPSRERCGVPFSCCTKDPAEDVINTQCGYDVRAKTDSEQHNYIHTKGCVPQFEKWLQDNLTVVAGIFIGIALLQLAYLILSDPLALDVTAIDCKRENVYLSDEESRESEPETEEEEEEEEFEEGELTDSVSELDEKETEEQMEPADNGDAAVDKGVLAEAGDAPVDEPSVPGEGASVLTEGRTAGTEEALTGQAAEVCSDKNVTLLQDEGGCNDTAGDDPSSPSGAALPTNNETNSDMPTVDTTEGNLELCLGTEQNTSSSSKKEIKESSSE</sequence>
<evidence type="ECO:0000313" key="11">
    <source>
        <dbReference type="EMBL" id="KAG2466846.1"/>
    </source>
</evidence>
<dbReference type="PANTHER" id="PTHR19282:SF63">
    <property type="entry name" value="TETRASPANIN-5"/>
    <property type="match status" value="1"/>
</dbReference>
<evidence type="ECO:0000256" key="3">
    <source>
        <dbReference type="ARBA" id="ARBA00022475"/>
    </source>
</evidence>
<dbReference type="EMBL" id="JAATIS010001241">
    <property type="protein sequence ID" value="KAG2466846.1"/>
    <property type="molecule type" value="Genomic_DNA"/>
</dbReference>
<keyword evidence="7" id="KW-1015">Disulfide bond</keyword>
<keyword evidence="8" id="KW-0325">Glycoprotein</keyword>
<evidence type="ECO:0000313" key="12">
    <source>
        <dbReference type="Proteomes" id="UP000886611"/>
    </source>
</evidence>
<evidence type="ECO:0000256" key="9">
    <source>
        <dbReference type="SAM" id="MobiDB-lite"/>
    </source>
</evidence>
<dbReference type="PRINTS" id="PR00259">
    <property type="entry name" value="TMFOUR"/>
</dbReference>
<dbReference type="CDD" id="cd03159">
    <property type="entry name" value="TM4SF9_like_LEL"/>
    <property type="match status" value="1"/>
</dbReference>
<keyword evidence="3" id="KW-1003">Cell membrane</keyword>
<dbReference type="AlphaFoldDB" id="A0A8X8BUI9"/>
<feature type="transmembrane region" description="Helical" evidence="10">
    <location>
        <begin position="201"/>
        <end position="223"/>
    </location>
</feature>
<name>A0A8X8BUI9_POLSE</name>
<evidence type="ECO:0000256" key="10">
    <source>
        <dbReference type="SAM" id="Phobius"/>
    </source>
</evidence>
<feature type="transmembrane region" description="Helical" evidence="10">
    <location>
        <begin position="372"/>
        <end position="392"/>
    </location>
</feature>
<gene>
    <name evidence="11" type="primary">Tspan5</name>
    <name evidence="11" type="ORF">GTO96_0021075</name>
</gene>
<reference evidence="11 12" key="1">
    <citation type="journal article" date="2021" name="Cell">
        <title>Tracing the genetic footprints of vertebrate landing in non-teleost ray-finned fishes.</title>
        <authorList>
            <person name="Bi X."/>
            <person name="Wang K."/>
            <person name="Yang L."/>
            <person name="Pan H."/>
            <person name="Jiang H."/>
            <person name="Wei Q."/>
            <person name="Fang M."/>
            <person name="Yu H."/>
            <person name="Zhu C."/>
            <person name="Cai Y."/>
            <person name="He Y."/>
            <person name="Gan X."/>
            <person name="Zeng H."/>
            <person name="Yu D."/>
            <person name="Zhu Y."/>
            <person name="Jiang H."/>
            <person name="Qiu Q."/>
            <person name="Yang H."/>
            <person name="Zhang Y.E."/>
            <person name="Wang W."/>
            <person name="Zhu M."/>
            <person name="He S."/>
            <person name="Zhang G."/>
        </authorList>
    </citation>
    <scope>NUCLEOTIDE SEQUENCE [LARGE SCALE GENOMIC DNA]</scope>
    <source>
        <strain evidence="11">Bchr_013</strain>
    </source>
</reference>
<dbReference type="InterPro" id="IPR018503">
    <property type="entry name" value="Tetraspanin_CS"/>
</dbReference>
<dbReference type="Gene3D" id="1.10.1450.10">
    <property type="entry name" value="Tetraspanin"/>
    <property type="match status" value="1"/>
</dbReference>
<comment type="subcellular location">
    <subcellularLocation>
        <location evidence="1">Cell membrane</location>
        <topology evidence="1">Multi-pass membrane protein</topology>
    </subcellularLocation>
</comment>
<evidence type="ECO:0000256" key="5">
    <source>
        <dbReference type="ARBA" id="ARBA00022989"/>
    </source>
</evidence>
<keyword evidence="5 10" id="KW-1133">Transmembrane helix</keyword>
<dbReference type="InterPro" id="IPR008952">
    <property type="entry name" value="Tetraspanin_EC2_sf"/>
</dbReference>
<dbReference type="Pfam" id="PF00335">
    <property type="entry name" value="Tetraspanin"/>
    <property type="match status" value="1"/>
</dbReference>
<dbReference type="PROSITE" id="PS00421">
    <property type="entry name" value="TM4_1"/>
    <property type="match status" value="1"/>
</dbReference>
<dbReference type="GO" id="GO:0005886">
    <property type="term" value="C:plasma membrane"/>
    <property type="evidence" value="ECO:0007669"/>
    <property type="project" value="UniProtKB-SubCell"/>
</dbReference>
<dbReference type="SUPFAM" id="SSF48652">
    <property type="entry name" value="Tetraspanin"/>
    <property type="match status" value="1"/>
</dbReference>
<feature type="region of interest" description="Disordered" evidence="9">
    <location>
        <begin position="1"/>
        <end position="43"/>
    </location>
</feature>
<dbReference type="GO" id="GO:0003723">
    <property type="term" value="F:RNA binding"/>
    <property type="evidence" value="ECO:0007669"/>
    <property type="project" value="InterPro"/>
</dbReference>
<comment type="similarity">
    <text evidence="2">Belongs to the tetraspanin (TM4SF) family.</text>
</comment>
<dbReference type="InterPro" id="IPR018499">
    <property type="entry name" value="Tetraspanin/Peripherin"/>
</dbReference>
<comment type="caution">
    <text evidence="11">The sequence shown here is derived from an EMBL/GenBank/DDBJ whole genome shotgun (WGS) entry which is preliminary data.</text>
</comment>
<dbReference type="InterPro" id="IPR001040">
    <property type="entry name" value="TIF_eIF_4E"/>
</dbReference>
<dbReference type="FunFam" id="1.10.1450.10:FF:000001">
    <property type="entry name" value="Tetraspanin"/>
    <property type="match status" value="1"/>
</dbReference>
<evidence type="ECO:0000256" key="4">
    <source>
        <dbReference type="ARBA" id="ARBA00022692"/>
    </source>
</evidence>
<accession>A0A8X8BUI9</accession>
<evidence type="ECO:0000256" key="6">
    <source>
        <dbReference type="ARBA" id="ARBA00023136"/>
    </source>
</evidence>
<dbReference type="SUPFAM" id="SSF55418">
    <property type="entry name" value="eIF4e-like"/>
    <property type="match status" value="1"/>
</dbReference>
<dbReference type="Gene3D" id="3.30.760.10">
    <property type="entry name" value="RNA Cap, Translation Initiation Factor Eif4e"/>
    <property type="match status" value="1"/>
</dbReference>
<feature type="transmembrane region" description="Helical" evidence="10">
    <location>
        <begin position="235"/>
        <end position="254"/>
    </location>
</feature>
<evidence type="ECO:0000256" key="1">
    <source>
        <dbReference type="ARBA" id="ARBA00004651"/>
    </source>
</evidence>
<feature type="compositionally biased region" description="Polar residues" evidence="9">
    <location>
        <begin position="533"/>
        <end position="558"/>
    </location>
</feature>
<proteinExistence type="inferred from homology"/>
<feature type="region of interest" description="Disordered" evidence="9">
    <location>
        <begin position="518"/>
        <end position="584"/>
    </location>
</feature>
<dbReference type="InterPro" id="IPR023398">
    <property type="entry name" value="TIF_eIF4e-like"/>
</dbReference>
<dbReference type="PANTHER" id="PTHR19282">
    <property type="entry name" value="TETRASPANIN"/>
    <property type="match status" value="1"/>
</dbReference>
<feature type="transmembrane region" description="Helical" evidence="10">
    <location>
        <begin position="161"/>
        <end position="181"/>
    </location>
</feature>
<evidence type="ECO:0000256" key="2">
    <source>
        <dbReference type="ARBA" id="ARBA00006840"/>
    </source>
</evidence>
<keyword evidence="6 10" id="KW-0472">Membrane</keyword>